<comment type="subunit">
    <text evidence="6">HflC and HflK may interact to form a multimeric complex.</text>
</comment>
<dbReference type="OrthoDB" id="9779595at2"/>
<dbReference type="InterPro" id="IPR050710">
    <property type="entry name" value="Band7/mec-2_domain"/>
</dbReference>
<dbReference type="InterPro" id="IPR010201">
    <property type="entry name" value="HflK"/>
</dbReference>
<comment type="similarity">
    <text evidence="2 6">Belongs to the band 7/mec-2 family. HflK subfamily.</text>
</comment>
<keyword evidence="3 6" id="KW-0812">Transmembrane</keyword>
<evidence type="ECO:0000256" key="2">
    <source>
        <dbReference type="ARBA" id="ARBA00006971"/>
    </source>
</evidence>
<evidence type="ECO:0000256" key="7">
    <source>
        <dbReference type="SAM" id="Coils"/>
    </source>
</evidence>
<evidence type="ECO:0000256" key="1">
    <source>
        <dbReference type="ARBA" id="ARBA00004167"/>
    </source>
</evidence>
<dbReference type="SMART" id="SM00244">
    <property type="entry name" value="PHB"/>
    <property type="match status" value="1"/>
</dbReference>
<evidence type="ECO:0000256" key="5">
    <source>
        <dbReference type="ARBA" id="ARBA00023136"/>
    </source>
</evidence>
<dbReference type="Proteomes" id="UP000239907">
    <property type="component" value="Unassembled WGS sequence"/>
</dbReference>
<comment type="function">
    <text evidence="6">HflC and HflK could encode or regulate a protease.</text>
</comment>
<evidence type="ECO:0000313" key="10">
    <source>
        <dbReference type="Proteomes" id="UP000239907"/>
    </source>
</evidence>
<evidence type="ECO:0000259" key="8">
    <source>
        <dbReference type="SMART" id="SM00244"/>
    </source>
</evidence>
<dbReference type="Pfam" id="PF01145">
    <property type="entry name" value="Band_7"/>
    <property type="match status" value="1"/>
</dbReference>
<gene>
    <name evidence="9" type="ORF">BSZ32_07825</name>
</gene>
<reference evidence="9 10" key="1">
    <citation type="submission" date="2016-12" db="EMBL/GenBank/DDBJ databases">
        <title>Study of bacterial adaptation to deep sea.</title>
        <authorList>
            <person name="Song J."/>
            <person name="Yoshizawa S."/>
            <person name="Kogure K."/>
        </authorList>
    </citation>
    <scope>NUCLEOTIDE SEQUENCE [LARGE SCALE GENOMIC DNA]</scope>
    <source>
        <strain evidence="9 10">SAORIC-165</strain>
    </source>
</reference>
<accession>A0A2S7U1P4</accession>
<dbReference type="AlphaFoldDB" id="A0A2S7U1P4"/>
<dbReference type="SUPFAM" id="SSF117892">
    <property type="entry name" value="Band 7/SPFH domain"/>
    <property type="match status" value="1"/>
</dbReference>
<dbReference type="InterPro" id="IPR001107">
    <property type="entry name" value="Band_7"/>
</dbReference>
<dbReference type="RefSeq" id="WP_105042928.1">
    <property type="nucleotide sequence ID" value="NZ_MQWA01000001.1"/>
</dbReference>
<name>A0A2S7U1P4_9BACT</name>
<comment type="subcellular location">
    <subcellularLocation>
        <location evidence="1">Membrane</location>
        <topology evidence="1">Single-pass membrane protein</topology>
    </subcellularLocation>
</comment>
<evidence type="ECO:0000313" key="9">
    <source>
        <dbReference type="EMBL" id="PQJ28427.1"/>
    </source>
</evidence>
<dbReference type="PANTHER" id="PTHR43327:SF2">
    <property type="entry name" value="MODULATOR OF FTSH PROTEASE HFLK"/>
    <property type="match status" value="1"/>
</dbReference>
<dbReference type="EMBL" id="MQWA01000001">
    <property type="protein sequence ID" value="PQJ28427.1"/>
    <property type="molecule type" value="Genomic_DNA"/>
</dbReference>
<comment type="caution">
    <text evidence="9">The sequence shown here is derived from an EMBL/GenBank/DDBJ whole genome shotgun (WGS) entry which is preliminary data.</text>
</comment>
<organism evidence="9 10">
    <name type="scientific">Rubritalea profundi</name>
    <dbReference type="NCBI Taxonomy" id="1658618"/>
    <lineage>
        <taxon>Bacteria</taxon>
        <taxon>Pseudomonadati</taxon>
        <taxon>Verrucomicrobiota</taxon>
        <taxon>Verrucomicrobiia</taxon>
        <taxon>Verrucomicrobiales</taxon>
        <taxon>Rubritaleaceae</taxon>
        <taxon>Rubritalea</taxon>
    </lineage>
</organism>
<keyword evidence="10" id="KW-1185">Reference proteome</keyword>
<evidence type="ECO:0000256" key="6">
    <source>
        <dbReference type="RuleBase" id="RU364113"/>
    </source>
</evidence>
<feature type="coiled-coil region" evidence="7">
    <location>
        <begin position="207"/>
        <end position="234"/>
    </location>
</feature>
<proteinExistence type="inferred from homology"/>
<feature type="transmembrane region" description="Helical" evidence="6">
    <location>
        <begin position="18"/>
        <end position="39"/>
    </location>
</feature>
<sequence>MNKVITIDGHPVSFSPRLLLGVPLALVVLYGIFTSFYTVSPESVAVVQRFGKYTHIEDPGLRFKIPFGVDKATIVPIDRQLKLEFGFGRQGDVTNPHQVGTEPDKERDMVTGDLNAAQVEWILQYSITDPYQYLFQLRNPGSTLRDLTESVVCEVIGDRTVDEVLTIGRTEIGVESLSRLSEIVATLNMGITAERIELINVNPPGPVQRSFGEVNRAQQERERMINEANGEYNRVIPKAKGTAQQRISGAEGYAFQRVNEAEGDVTRFRDLLAQYEKAPAITKQRLYLETMSEVLPKLGKKVILDEDAKQFLPLMNLGK</sequence>
<feature type="domain" description="Band 7" evidence="8">
    <location>
        <begin position="34"/>
        <end position="215"/>
    </location>
</feature>
<dbReference type="InterPro" id="IPR036013">
    <property type="entry name" value="Band_7/SPFH_dom_sf"/>
</dbReference>
<keyword evidence="4 6" id="KW-1133">Transmembrane helix</keyword>
<dbReference type="PANTHER" id="PTHR43327">
    <property type="entry name" value="STOMATIN-LIKE PROTEIN 2, MITOCHONDRIAL"/>
    <property type="match status" value="1"/>
</dbReference>
<dbReference type="Gene3D" id="3.30.479.30">
    <property type="entry name" value="Band 7 domain"/>
    <property type="match status" value="1"/>
</dbReference>
<evidence type="ECO:0000256" key="4">
    <source>
        <dbReference type="ARBA" id="ARBA00022989"/>
    </source>
</evidence>
<dbReference type="GO" id="GO:0016020">
    <property type="term" value="C:membrane"/>
    <property type="evidence" value="ECO:0007669"/>
    <property type="project" value="UniProtKB-SubCell"/>
</dbReference>
<dbReference type="NCBIfam" id="TIGR01933">
    <property type="entry name" value="hflK"/>
    <property type="match status" value="1"/>
</dbReference>
<dbReference type="CDD" id="cd03404">
    <property type="entry name" value="SPFH_HflK"/>
    <property type="match status" value="1"/>
</dbReference>
<keyword evidence="7" id="KW-0175">Coiled coil</keyword>
<protein>
    <recommendedName>
        <fullName evidence="6">Protein HflK</fullName>
    </recommendedName>
</protein>
<evidence type="ECO:0000256" key="3">
    <source>
        <dbReference type="ARBA" id="ARBA00022692"/>
    </source>
</evidence>
<keyword evidence="5 6" id="KW-0472">Membrane</keyword>